<dbReference type="RefSeq" id="WP_145958166.1">
    <property type="nucleotide sequence ID" value="NZ_CP047267.1"/>
</dbReference>
<keyword evidence="1" id="KW-0812">Transmembrane</keyword>
<dbReference type="AlphaFoldDB" id="A0AAJ4E6A8"/>
<proteinExistence type="predicted"/>
<dbReference type="Proteomes" id="UP000464688">
    <property type="component" value="Chromosome"/>
</dbReference>
<feature type="transmembrane region" description="Helical" evidence="1">
    <location>
        <begin position="45"/>
        <end position="69"/>
    </location>
</feature>
<feature type="transmembrane region" description="Helical" evidence="1">
    <location>
        <begin position="20"/>
        <end position="38"/>
    </location>
</feature>
<keyword evidence="1" id="KW-1133">Transmembrane helix</keyword>
<keyword evidence="1" id="KW-0472">Membrane</keyword>
<evidence type="ECO:0000313" key="2">
    <source>
        <dbReference type="EMBL" id="QHF10454.1"/>
    </source>
</evidence>
<reference evidence="2 3" key="1">
    <citation type="journal article" date="2014" name="Genome Announc.">
        <title>Draft Genome Sequences of a Phylogenetically Diverse Suite of Pseudomonas syringae Strains from Multiple Source Populations.</title>
        <authorList>
            <person name="Baltrus D.A."/>
            <person name="Yourstone S."/>
            <person name="Lind A."/>
            <person name="Guilbaud C."/>
            <person name="Sands D.C."/>
            <person name="Jones C.D."/>
            <person name="Morris C.E."/>
            <person name="Dangl J.L."/>
        </authorList>
    </citation>
    <scope>NUCLEOTIDE SEQUENCE [LARGE SCALE GENOMIC DNA]</scope>
    <source>
        <strain evidence="2 3">UB303</strain>
    </source>
</reference>
<evidence type="ECO:0000256" key="1">
    <source>
        <dbReference type="SAM" id="Phobius"/>
    </source>
</evidence>
<feature type="transmembrane region" description="Helical" evidence="1">
    <location>
        <begin position="81"/>
        <end position="103"/>
    </location>
</feature>
<accession>A0AAJ4E6A8</accession>
<protein>
    <submittedName>
        <fullName evidence="2">Uncharacterized protein</fullName>
    </submittedName>
</protein>
<evidence type="ECO:0000313" key="3">
    <source>
        <dbReference type="Proteomes" id="UP000464688"/>
    </source>
</evidence>
<gene>
    <name evidence="2" type="ORF">N026_24590</name>
</gene>
<organism evidence="2 3">
    <name type="scientific">Pseudomonas syringae UB303</name>
    <dbReference type="NCBI Taxonomy" id="1357287"/>
    <lineage>
        <taxon>Bacteria</taxon>
        <taxon>Pseudomonadati</taxon>
        <taxon>Pseudomonadota</taxon>
        <taxon>Gammaproteobacteria</taxon>
        <taxon>Pseudomonadales</taxon>
        <taxon>Pseudomonadaceae</taxon>
        <taxon>Pseudomonas</taxon>
        <taxon>Pseudomonas syringae</taxon>
    </lineage>
</organism>
<dbReference type="EMBL" id="CP047267">
    <property type="protein sequence ID" value="QHF10454.1"/>
    <property type="molecule type" value="Genomic_DNA"/>
</dbReference>
<name>A0AAJ4E6A8_PSESX</name>
<dbReference type="GeneID" id="47767103"/>
<sequence>MEYIKRFIEKHRYGPWKGILIGYLVLCGVSGVMSAWNSRHFLPSFVLWTCTHLLYLPVMAACLGLSIWPGVLAAKSSKLPIIGWIVGIAAFFIVSVFILYLVGEIPGIGWRFKVILSSSNDDY</sequence>